<dbReference type="EMBL" id="QXTF01000002">
    <property type="protein sequence ID" value="RIX29298.1"/>
    <property type="molecule type" value="Genomic_DNA"/>
</dbReference>
<sequence length="174" mass="18364">MRPFDGVVAIALLTACQAEPSGTDVAQEEAIPDEAAGNSVSTGRPMSRSELSLPTPVDTEESAPEIAIDEGTYVEVGVDCGNPPNASWRIWNGEGLSGSTTRACKASPSVGQANGIEVEQTCIDNYSGTPSSTTFVLRATSRNRFALIVEGGGDQVFRLCPPAELPQWLREAKH</sequence>
<feature type="region of interest" description="Disordered" evidence="1">
    <location>
        <begin position="21"/>
        <end position="62"/>
    </location>
</feature>
<name>A0A418Q004_9SPHN</name>
<gene>
    <name evidence="2" type="ORF">D3M59_08345</name>
</gene>
<reference evidence="2 3" key="1">
    <citation type="submission" date="2018-09" db="EMBL/GenBank/DDBJ databases">
        <title>Sphingomonas sp. DAC4.</title>
        <authorList>
            <person name="Seo T."/>
        </authorList>
    </citation>
    <scope>NUCLEOTIDE SEQUENCE [LARGE SCALE GENOMIC DNA]</scope>
    <source>
        <strain evidence="2 3">DAC4</strain>
    </source>
</reference>
<dbReference type="AlphaFoldDB" id="A0A418Q004"/>
<evidence type="ECO:0000256" key="1">
    <source>
        <dbReference type="SAM" id="MobiDB-lite"/>
    </source>
</evidence>
<evidence type="ECO:0000313" key="2">
    <source>
        <dbReference type="EMBL" id="RIX29298.1"/>
    </source>
</evidence>
<feature type="compositionally biased region" description="Polar residues" evidence="1">
    <location>
        <begin position="38"/>
        <end position="52"/>
    </location>
</feature>
<comment type="caution">
    <text evidence="2">The sequence shown here is derived from an EMBL/GenBank/DDBJ whole genome shotgun (WGS) entry which is preliminary data.</text>
</comment>
<organism evidence="2 3">
    <name type="scientific">Sphingomonas edaphi</name>
    <dbReference type="NCBI Taxonomy" id="2315689"/>
    <lineage>
        <taxon>Bacteria</taxon>
        <taxon>Pseudomonadati</taxon>
        <taxon>Pseudomonadota</taxon>
        <taxon>Alphaproteobacteria</taxon>
        <taxon>Sphingomonadales</taxon>
        <taxon>Sphingomonadaceae</taxon>
        <taxon>Sphingomonas</taxon>
    </lineage>
</organism>
<accession>A0A418Q004</accession>
<proteinExistence type="predicted"/>
<dbReference type="Proteomes" id="UP000285023">
    <property type="component" value="Unassembled WGS sequence"/>
</dbReference>
<protein>
    <submittedName>
        <fullName evidence="2">Uncharacterized protein</fullName>
    </submittedName>
</protein>
<evidence type="ECO:0000313" key="3">
    <source>
        <dbReference type="Proteomes" id="UP000285023"/>
    </source>
</evidence>
<dbReference type="OrthoDB" id="8778063at2"/>
<keyword evidence="3" id="KW-1185">Reference proteome</keyword>
<dbReference type="RefSeq" id="WP_119533187.1">
    <property type="nucleotide sequence ID" value="NZ_QXTF01000002.1"/>
</dbReference>
<dbReference type="PROSITE" id="PS51257">
    <property type="entry name" value="PROKAR_LIPOPROTEIN"/>
    <property type="match status" value="1"/>
</dbReference>